<evidence type="ECO:0000256" key="1">
    <source>
        <dbReference type="ARBA" id="ARBA00006594"/>
    </source>
</evidence>
<evidence type="ECO:0000256" key="4">
    <source>
        <dbReference type="ARBA" id="ARBA00022747"/>
    </source>
</evidence>
<evidence type="ECO:0000256" key="3">
    <source>
        <dbReference type="ARBA" id="ARBA00022679"/>
    </source>
</evidence>
<dbReference type="GO" id="GO:0008168">
    <property type="term" value="F:methyltransferase activity"/>
    <property type="evidence" value="ECO:0007669"/>
    <property type="project" value="UniProtKB-KW"/>
</dbReference>
<sequence length="944" mass="109287">MDEKQLSLLDNHEQADNGPVVCLGMTFKNDEERREYFRNELRKKLPELKKIEGFPIGDDEDIIALSDPPYYTACPNPWINDFIEEWEREKKEKYGRDENEEYHREPFAADVSEGKTDAMYMAHGYHTKVPFKAIIRYILHYTKPGDIILDAFSGTGMAGVSAALSGYEKTLEDMNFQLGSNGEILLDGSIFSKIGQRKAILNDISPVASFISYNYTNIPDAEEYKKTALRILSEVEEECGWMFETIHSIDGQKQVDKNGNCIIGRINYTVYSDVFMCPNCSNEIVFTEVALDFESGKVRSEFNCPYCSAKLNKRLLERVIEHRYDPILNKAVSFSKQVPYLINYNVGKQNFTKKVDQYDIDLINKVENTLIPYVVPLVKLPAGVNTDQPRKSHGIEYVHQFYTRRALYVLSKLFDVLNRIEGGLKYYLIYTFEQAILGMAKIARYVPTHFSQVNQYLSGTLYIGSQVVDPSLRYVIKNKIDRLAKILTEYRTAFNKTNLITTQAAQDLNQIGDETIDYIFTDPPFGANLMYSELNILWESWLKIRTNNQKEAIVNKAQNKSLLDYKELIYDCFKQYYRVLKPNRWITVEFSNSQASVWNTIQEAIQKAGFIIANVSVLDKKQGSFKAITSTTAVKQDLVISAYKPRYETVTKMKEQQNTEESAWTFVRQHLEQLPVFIGHKGEAQIIAERTPRILFDRMVAYHVQNGLPVPISSAEFQAGVAQRFPMRDGMAFLESQVAEYDKKRTLVKEFVQTSLFVTDETSAIEWLRQQLLKKPQTRQDLHPNFMKEIQHIAKHEKLPELDDLLHQNFLKYEGDGPVPDQIASYLRKNYKDLRGLENDAAQLKEKAMNRWYVPDPNKQADLEKLREKALLREFEGYLEELEKSKKKLKQFRTEAIRAGFKKAWSEKDYEKIVKVGDRLPESVIQEDDKLLMYYDNAQIRLGL</sequence>
<keyword evidence="3" id="KW-0808">Transferase</keyword>
<evidence type="ECO:0000256" key="2">
    <source>
        <dbReference type="ARBA" id="ARBA00022603"/>
    </source>
</evidence>
<dbReference type="Proteomes" id="UP001213979">
    <property type="component" value="Unassembled WGS sequence"/>
</dbReference>
<keyword evidence="2 7" id="KW-0489">Methyltransferase</keyword>
<evidence type="ECO:0000313" key="8">
    <source>
        <dbReference type="Proteomes" id="UP001213979"/>
    </source>
</evidence>
<keyword evidence="4" id="KW-0680">Restriction system</keyword>
<accession>A0ABT5VYV4</accession>
<feature type="coiled-coil region" evidence="5">
    <location>
        <begin position="827"/>
        <end position="899"/>
    </location>
</feature>
<dbReference type="InterPro" id="IPR029063">
    <property type="entry name" value="SAM-dependent_MTases_sf"/>
</dbReference>
<keyword evidence="8" id="KW-1185">Reference proteome</keyword>
<dbReference type="Pfam" id="PF01555">
    <property type="entry name" value="N6_N4_Mtase"/>
    <property type="match status" value="2"/>
</dbReference>
<dbReference type="InterPro" id="IPR002941">
    <property type="entry name" value="DNA_methylase_N4/N6"/>
</dbReference>
<dbReference type="InterPro" id="IPR002052">
    <property type="entry name" value="DNA_methylase_N6_adenine_CS"/>
</dbReference>
<dbReference type="RefSeq" id="WP_275191613.1">
    <property type="nucleotide sequence ID" value="NZ_JAQOTG010000001.1"/>
</dbReference>
<comment type="caution">
    <text evidence="7">The sequence shown here is derived from an EMBL/GenBank/DDBJ whole genome shotgun (WGS) entry which is preliminary data.</text>
</comment>
<reference evidence="7 8" key="1">
    <citation type="submission" date="2023-01" db="EMBL/GenBank/DDBJ databases">
        <title>Genome-based reclassification of Anoxybacillus geothermalis as a later heterotypic synonym of Anoxybacillus rupiensis.</title>
        <authorList>
            <person name="Inan Bektas K."/>
            <person name="Canakci S."/>
            <person name="Belduz A.A."/>
            <person name="Guler H.H."/>
        </authorList>
    </citation>
    <scope>NUCLEOTIDE SEQUENCE [LARGE SCALE GENOMIC DNA]</scope>
    <source>
        <strain evidence="7 8">DSM 17127</strain>
    </source>
</reference>
<evidence type="ECO:0000256" key="5">
    <source>
        <dbReference type="SAM" id="Coils"/>
    </source>
</evidence>
<evidence type="ECO:0000313" key="7">
    <source>
        <dbReference type="EMBL" id="MDE8562276.1"/>
    </source>
</evidence>
<dbReference type="EMBL" id="JAQOTG010000001">
    <property type="protein sequence ID" value="MDE8562276.1"/>
    <property type="molecule type" value="Genomic_DNA"/>
</dbReference>
<feature type="domain" description="DNA methylase N-4/N-6" evidence="6">
    <location>
        <begin position="54"/>
        <end position="166"/>
    </location>
</feature>
<comment type="similarity">
    <text evidence="1">Belongs to the N(4)/N(6)-methyltransferase family.</text>
</comment>
<organism evidence="7 8">
    <name type="scientific">Anoxybacteroides rupiense</name>
    <dbReference type="NCBI Taxonomy" id="311460"/>
    <lineage>
        <taxon>Bacteria</taxon>
        <taxon>Bacillati</taxon>
        <taxon>Bacillota</taxon>
        <taxon>Bacilli</taxon>
        <taxon>Bacillales</taxon>
        <taxon>Anoxybacillaceae</taxon>
        <taxon>Anoxybacteroides</taxon>
    </lineage>
</organism>
<dbReference type="GO" id="GO:0032259">
    <property type="term" value="P:methylation"/>
    <property type="evidence" value="ECO:0007669"/>
    <property type="project" value="UniProtKB-KW"/>
</dbReference>
<feature type="domain" description="DNA methylase N-4/N-6" evidence="6">
    <location>
        <begin position="516"/>
        <end position="664"/>
    </location>
</feature>
<dbReference type="PROSITE" id="PS00092">
    <property type="entry name" value="N6_MTASE"/>
    <property type="match status" value="1"/>
</dbReference>
<evidence type="ECO:0000259" key="6">
    <source>
        <dbReference type="Pfam" id="PF01555"/>
    </source>
</evidence>
<keyword evidence="5" id="KW-0175">Coiled coil</keyword>
<dbReference type="SUPFAM" id="SSF53335">
    <property type="entry name" value="S-adenosyl-L-methionine-dependent methyltransferases"/>
    <property type="match status" value="2"/>
</dbReference>
<name>A0ABT5VYV4_9BACL</name>
<gene>
    <name evidence="7" type="ORF">PNH38_00040</name>
</gene>
<protein>
    <submittedName>
        <fullName evidence="7">DNA methyltransferase</fullName>
    </submittedName>
</protein>
<dbReference type="Gene3D" id="3.40.50.150">
    <property type="entry name" value="Vaccinia Virus protein VP39"/>
    <property type="match status" value="2"/>
</dbReference>
<proteinExistence type="inferred from homology"/>